<organism evidence="7 8">
    <name type="scientific">Ferirhizobium litorale</name>
    <dbReference type="NCBI Taxonomy" id="2927786"/>
    <lineage>
        <taxon>Bacteria</taxon>
        <taxon>Pseudomonadati</taxon>
        <taxon>Pseudomonadota</taxon>
        <taxon>Alphaproteobacteria</taxon>
        <taxon>Hyphomicrobiales</taxon>
        <taxon>Rhizobiaceae</taxon>
        <taxon>Ferirhizobium</taxon>
    </lineage>
</organism>
<dbReference type="PANTHER" id="PTHR42978">
    <property type="entry name" value="QUORUM-QUENCHING LACTONASE YTNP-RELATED-RELATED"/>
    <property type="match status" value="1"/>
</dbReference>
<dbReference type="PANTHER" id="PTHR42978:SF6">
    <property type="entry name" value="QUORUM-QUENCHING LACTONASE YTNP-RELATED"/>
    <property type="match status" value="1"/>
</dbReference>
<keyword evidence="8" id="KW-1185">Reference proteome</keyword>
<dbReference type="InterPro" id="IPR051013">
    <property type="entry name" value="MBL_superfamily_lactonases"/>
</dbReference>
<accession>A0AAE3Q9L4</accession>
<comment type="caution">
    <text evidence="7">The sequence shown here is derived from an EMBL/GenBank/DDBJ whole genome shotgun (WGS) entry which is preliminary data.</text>
</comment>
<dbReference type="PROSITE" id="PS51318">
    <property type="entry name" value="TAT"/>
    <property type="match status" value="1"/>
</dbReference>
<feature type="chain" id="PRO_5042024905" evidence="5">
    <location>
        <begin position="33"/>
        <end position="329"/>
    </location>
</feature>
<keyword evidence="2" id="KW-0479">Metal-binding</keyword>
<keyword evidence="3" id="KW-0378">Hydrolase</keyword>
<dbReference type="InterPro" id="IPR006311">
    <property type="entry name" value="TAT_signal"/>
</dbReference>
<evidence type="ECO:0000256" key="1">
    <source>
        <dbReference type="ARBA" id="ARBA00007749"/>
    </source>
</evidence>
<evidence type="ECO:0000256" key="2">
    <source>
        <dbReference type="ARBA" id="ARBA00022723"/>
    </source>
</evidence>
<keyword evidence="4" id="KW-0862">Zinc</keyword>
<dbReference type="InterPro" id="IPR001279">
    <property type="entry name" value="Metallo-B-lactamas"/>
</dbReference>
<evidence type="ECO:0000313" key="8">
    <source>
        <dbReference type="Proteomes" id="UP001161580"/>
    </source>
</evidence>
<comment type="similarity">
    <text evidence="1">Belongs to the metallo-beta-lactamase superfamily.</text>
</comment>
<evidence type="ECO:0000256" key="4">
    <source>
        <dbReference type="ARBA" id="ARBA00022833"/>
    </source>
</evidence>
<dbReference type="Pfam" id="PF00753">
    <property type="entry name" value="Lactamase_B"/>
    <property type="match status" value="1"/>
</dbReference>
<dbReference type="CDD" id="cd07720">
    <property type="entry name" value="OPHC2-like_MBL-fold"/>
    <property type="match status" value="1"/>
</dbReference>
<dbReference type="Gene3D" id="3.60.15.10">
    <property type="entry name" value="Ribonuclease Z/Hydroxyacylglutathione hydrolase-like"/>
    <property type="match status" value="1"/>
</dbReference>
<protein>
    <submittedName>
        <fullName evidence="7">MBL fold metallo-hydrolase</fullName>
    </submittedName>
</protein>
<dbReference type="EMBL" id="JALDYZ010000002">
    <property type="protein sequence ID" value="MDI7921737.1"/>
    <property type="molecule type" value="Genomic_DNA"/>
</dbReference>
<evidence type="ECO:0000256" key="3">
    <source>
        <dbReference type="ARBA" id="ARBA00022801"/>
    </source>
</evidence>
<dbReference type="SMART" id="SM00849">
    <property type="entry name" value="Lactamase_B"/>
    <property type="match status" value="1"/>
</dbReference>
<sequence>MSKLSELNRRTLLASAGAGLIGSVAFTGNAFAENSAEMNNNQAMPPETHRFKLGTFDVVVVRDGARVAPNPGEIFGTNQKPEDVAALLEKNFLPTDSLVNSFAPTLINTGSDVVLFDTGLGEGARKDGMGRLIEGLAANGYSPDDVSIVVVTHMHGDHIGGLMEAGAPAFPKARYVIGQAEYDFWKDDARKGTAAENGHNLVLKNVVPLAEKATFIGDNAEVVTGITSMMAAGHTPGHMIFLIESDGKQMALTADTANHYVLSLQQPDWEVRFDMDKAAAAQARRKVFDMIATDRLAFVGYHMPFPAVGFVETVGTGYRFVPKTYQFEL</sequence>
<dbReference type="Proteomes" id="UP001161580">
    <property type="component" value="Unassembled WGS sequence"/>
</dbReference>
<dbReference type="GO" id="GO:0016787">
    <property type="term" value="F:hydrolase activity"/>
    <property type="evidence" value="ECO:0007669"/>
    <property type="project" value="UniProtKB-KW"/>
</dbReference>
<gene>
    <name evidence="7" type="ORF">MRS75_06505</name>
</gene>
<keyword evidence="5" id="KW-0732">Signal</keyword>
<proteinExistence type="inferred from homology"/>
<dbReference type="AlphaFoldDB" id="A0AAE3Q9L4"/>
<evidence type="ECO:0000259" key="6">
    <source>
        <dbReference type="SMART" id="SM00849"/>
    </source>
</evidence>
<evidence type="ECO:0000256" key="5">
    <source>
        <dbReference type="SAM" id="SignalP"/>
    </source>
</evidence>
<dbReference type="SUPFAM" id="SSF56281">
    <property type="entry name" value="Metallo-hydrolase/oxidoreductase"/>
    <property type="match status" value="1"/>
</dbReference>
<feature type="signal peptide" evidence="5">
    <location>
        <begin position="1"/>
        <end position="32"/>
    </location>
</feature>
<dbReference type="InterPro" id="IPR036866">
    <property type="entry name" value="RibonucZ/Hydroxyglut_hydro"/>
</dbReference>
<reference evidence="7" key="1">
    <citation type="submission" date="2022-03" db="EMBL/GenBank/DDBJ databases">
        <title>Fererhizobium litorale gen. nov., sp. nov., isolated from sandy sediments of the Sea of Japan seashore.</title>
        <authorList>
            <person name="Romanenko L."/>
            <person name="Kurilenko V."/>
            <person name="Otstavnykh N."/>
            <person name="Svetashev V."/>
            <person name="Tekutyeva L."/>
            <person name="Isaeva M."/>
            <person name="Mikhailov V."/>
        </authorList>
    </citation>
    <scope>NUCLEOTIDE SEQUENCE</scope>
    <source>
        <strain evidence="7">KMM 9576</strain>
    </source>
</reference>
<evidence type="ECO:0000313" key="7">
    <source>
        <dbReference type="EMBL" id="MDI7921737.1"/>
    </source>
</evidence>
<feature type="domain" description="Metallo-beta-lactamase" evidence="6">
    <location>
        <begin position="101"/>
        <end position="302"/>
    </location>
</feature>
<dbReference type="GO" id="GO:0046872">
    <property type="term" value="F:metal ion binding"/>
    <property type="evidence" value="ECO:0007669"/>
    <property type="project" value="UniProtKB-KW"/>
</dbReference>
<name>A0AAE3Q9L4_9HYPH</name>